<dbReference type="Pfam" id="PF05199">
    <property type="entry name" value="GMC_oxred_C"/>
    <property type="match status" value="1"/>
</dbReference>
<dbReference type="InterPro" id="IPR012132">
    <property type="entry name" value="GMC_OxRdtase"/>
</dbReference>
<evidence type="ECO:0000259" key="5">
    <source>
        <dbReference type="PROSITE" id="PS00624"/>
    </source>
</evidence>
<dbReference type="SUPFAM" id="SSF51905">
    <property type="entry name" value="FAD/NAD(P)-binding domain"/>
    <property type="match status" value="1"/>
</dbReference>
<name>A0A285T2H5_9HYPH</name>
<dbReference type="PROSITE" id="PS00624">
    <property type="entry name" value="GMC_OXRED_2"/>
    <property type="match status" value="1"/>
</dbReference>
<keyword evidence="4" id="KW-0274">FAD</keyword>
<dbReference type="InterPro" id="IPR036188">
    <property type="entry name" value="FAD/NAD-bd_sf"/>
</dbReference>
<reference evidence="6 7" key="1">
    <citation type="submission" date="2017-08" db="EMBL/GenBank/DDBJ databases">
        <authorList>
            <person name="de Groot N.N."/>
        </authorList>
    </citation>
    <scope>NUCLEOTIDE SEQUENCE [LARGE SCALE GENOMIC DNA]</scope>
    <source>
        <strain evidence="6 7">USBA 352</strain>
    </source>
</reference>
<dbReference type="RefSeq" id="WP_097175533.1">
    <property type="nucleotide sequence ID" value="NZ_OBML01000008.1"/>
</dbReference>
<dbReference type="GO" id="GO:0050660">
    <property type="term" value="F:flavin adenine dinucleotide binding"/>
    <property type="evidence" value="ECO:0007669"/>
    <property type="project" value="InterPro"/>
</dbReference>
<organism evidence="6 7">
    <name type="scientific">Stappia indica</name>
    <dbReference type="NCBI Taxonomy" id="538381"/>
    <lineage>
        <taxon>Bacteria</taxon>
        <taxon>Pseudomonadati</taxon>
        <taxon>Pseudomonadota</taxon>
        <taxon>Alphaproteobacteria</taxon>
        <taxon>Hyphomicrobiales</taxon>
        <taxon>Stappiaceae</taxon>
        <taxon>Stappia</taxon>
    </lineage>
</organism>
<sequence>MAPPDAPADIEADFVIVGAGSAGCLLADRLSADGRFRVVLVEAGRRWRDPLLSIPLGVGAVWKAARYNWSYRSQPEAALGGRRLFLPRGRLVGGSSMINAMNHVRGNAADFDAWAALGLPGWAAAEVLPLFRRLEDYAGPDPDALRGRGGPLAITEASHADPVVEAAFSAFAAAGHTALADYNGARQEGFGRAQFNLSGGRRLGADRAFLAPALRRPNVRLLTGIRAEQMEIAPDGRVTGVVCRRGGRRHVVKAGREVVLAAGAFGSPALLLRSGLGPAADLARLGIPLRAHLPAVGANLWDHPRVAVEFRRRRPSQLSGAMRLDRLAVALARAALTGRGPASEPLAAAHLFARSRPGLPAPNLQFLLRLFNPALGPRLPFVPPAVSDAFGLVACLVHPASRGRVRLVSADPADPPAIETGILGARQDVEDLTEGFRMAQAFGSHPAFAAHHDGPLSPSSQLVDQGEIEAFLRASADTIFHPAGTCAMGPDGAGGHGQGAVDGTLRVRGVRGLRVVDASVMPLPVRGNIQAAVFMVAEKAAGLILDAARVQG</sequence>
<gene>
    <name evidence="6" type="ORF">SAMN05421512_108129</name>
</gene>
<evidence type="ECO:0000256" key="4">
    <source>
        <dbReference type="ARBA" id="ARBA00022827"/>
    </source>
</evidence>
<dbReference type="PANTHER" id="PTHR11552:SF147">
    <property type="entry name" value="CHOLINE DEHYDROGENASE, MITOCHONDRIAL"/>
    <property type="match status" value="1"/>
</dbReference>
<feature type="domain" description="Glucose-methanol-choline oxidoreductase N-terminal" evidence="5">
    <location>
        <begin position="263"/>
        <end position="277"/>
    </location>
</feature>
<dbReference type="OrthoDB" id="9785276at2"/>
<dbReference type="SUPFAM" id="SSF54373">
    <property type="entry name" value="FAD-linked reductases, C-terminal domain"/>
    <property type="match status" value="1"/>
</dbReference>
<dbReference type="PANTHER" id="PTHR11552">
    <property type="entry name" value="GLUCOSE-METHANOL-CHOLINE GMC OXIDOREDUCTASE"/>
    <property type="match status" value="1"/>
</dbReference>
<dbReference type="PIRSF" id="PIRSF000137">
    <property type="entry name" value="Alcohol_oxidase"/>
    <property type="match status" value="1"/>
</dbReference>
<dbReference type="GO" id="GO:0016614">
    <property type="term" value="F:oxidoreductase activity, acting on CH-OH group of donors"/>
    <property type="evidence" value="ECO:0007669"/>
    <property type="project" value="InterPro"/>
</dbReference>
<evidence type="ECO:0000256" key="1">
    <source>
        <dbReference type="ARBA" id="ARBA00001974"/>
    </source>
</evidence>
<dbReference type="Pfam" id="PF00732">
    <property type="entry name" value="GMC_oxred_N"/>
    <property type="match status" value="1"/>
</dbReference>
<dbReference type="InterPro" id="IPR007867">
    <property type="entry name" value="GMC_OxRtase_C"/>
</dbReference>
<comment type="cofactor">
    <cofactor evidence="1">
        <name>FAD</name>
        <dbReference type="ChEBI" id="CHEBI:57692"/>
    </cofactor>
</comment>
<keyword evidence="3" id="KW-0285">Flavoprotein</keyword>
<dbReference type="Gene3D" id="3.30.560.10">
    <property type="entry name" value="Glucose Oxidase, domain 3"/>
    <property type="match status" value="1"/>
</dbReference>
<dbReference type="Gene3D" id="3.50.50.60">
    <property type="entry name" value="FAD/NAD(P)-binding domain"/>
    <property type="match status" value="1"/>
</dbReference>
<proteinExistence type="inferred from homology"/>
<keyword evidence="7" id="KW-1185">Reference proteome</keyword>
<evidence type="ECO:0000256" key="3">
    <source>
        <dbReference type="ARBA" id="ARBA00022630"/>
    </source>
</evidence>
<accession>A0A285T2H5</accession>
<dbReference type="InterPro" id="IPR000172">
    <property type="entry name" value="GMC_OxRdtase_N"/>
</dbReference>
<protein>
    <submittedName>
        <fullName evidence="6">4-pyridoxate dehydrogenase</fullName>
    </submittedName>
</protein>
<comment type="similarity">
    <text evidence="2">Belongs to the GMC oxidoreductase family.</text>
</comment>
<evidence type="ECO:0000313" key="7">
    <source>
        <dbReference type="Proteomes" id="UP000219331"/>
    </source>
</evidence>
<evidence type="ECO:0000313" key="6">
    <source>
        <dbReference type="EMBL" id="SOC15534.1"/>
    </source>
</evidence>
<dbReference type="EMBL" id="OBML01000008">
    <property type="protein sequence ID" value="SOC15534.1"/>
    <property type="molecule type" value="Genomic_DNA"/>
</dbReference>
<evidence type="ECO:0000256" key="2">
    <source>
        <dbReference type="ARBA" id="ARBA00010790"/>
    </source>
</evidence>
<dbReference type="AlphaFoldDB" id="A0A285T2H5"/>
<dbReference type="STRING" id="538381.GCA_001696535_02974"/>
<dbReference type="Proteomes" id="UP000219331">
    <property type="component" value="Unassembled WGS sequence"/>
</dbReference>